<reference evidence="1 2" key="1">
    <citation type="journal article" date="2020" name="G3 (Bethesda)">
        <title>Improved Reference Genome for Cyclotella cryptica CCMP332, a Model for Cell Wall Morphogenesis, Salinity Adaptation, and Lipid Production in Diatoms (Bacillariophyta).</title>
        <authorList>
            <person name="Roberts W.R."/>
            <person name="Downey K.M."/>
            <person name="Ruck E.C."/>
            <person name="Traller J.C."/>
            <person name="Alverson A.J."/>
        </authorList>
    </citation>
    <scope>NUCLEOTIDE SEQUENCE [LARGE SCALE GENOMIC DNA]</scope>
    <source>
        <strain evidence="1 2">CCMP332</strain>
    </source>
</reference>
<evidence type="ECO:0000313" key="1">
    <source>
        <dbReference type="EMBL" id="KAL3787763.1"/>
    </source>
</evidence>
<comment type="caution">
    <text evidence="1">The sequence shown here is derived from an EMBL/GenBank/DDBJ whole genome shotgun (WGS) entry which is preliminary data.</text>
</comment>
<dbReference type="InterPro" id="IPR036770">
    <property type="entry name" value="Ankyrin_rpt-contain_sf"/>
</dbReference>
<protein>
    <submittedName>
        <fullName evidence="1">Uncharacterized protein</fullName>
    </submittedName>
</protein>
<sequence length="463" mass="52001">MIVSRVTTKKPSRSVSEAVGNKSMMAWHDDQYLFRLTSTFGWEDAVAFCDALAVGIEQATTVHGGTDTTSSCENYLNDTLPVILPQNRSKSLQEWLDYASSQLFYQDQWGNTPLHAASYVQPPLMLIDALFRVGRVLWKHRTDRSRVPIWAVPSKDASTPFLVACSTGATTSVLQCFLDEVDYYIDENWVDRCARTLVLQPDNQGTTPLMGWISFHRDWIAHLDLHPINPKWELSLIAYLRLAIRMVWCATMDVYPEYPSSNPMLVQRCALIAPYCPVFMMQWLMLPREYRAEVYVPEQECAATRDNTGKLPLHNAIATIEVYATSSNFAVRRATLSPLIGYQNQKLETNRNEIIKTLLSWYPKAAGEPFPNGRSPLCEAIGRGGYWHSIADPITDPDASGLIQILYNHAPDQLLERDTVTGLFPFMLAAATVPSLGGSQTGVLDTIYNLLRNDPQPVCLSIS</sequence>
<dbReference type="EMBL" id="JABMIG020000169">
    <property type="protein sequence ID" value="KAL3787763.1"/>
    <property type="molecule type" value="Genomic_DNA"/>
</dbReference>
<gene>
    <name evidence="1" type="ORF">HJC23_009814</name>
</gene>
<name>A0ABD3PI31_9STRA</name>
<dbReference type="Proteomes" id="UP001516023">
    <property type="component" value="Unassembled WGS sequence"/>
</dbReference>
<evidence type="ECO:0000313" key="2">
    <source>
        <dbReference type="Proteomes" id="UP001516023"/>
    </source>
</evidence>
<proteinExistence type="predicted"/>
<keyword evidence="2" id="KW-1185">Reference proteome</keyword>
<dbReference type="Gene3D" id="1.25.40.20">
    <property type="entry name" value="Ankyrin repeat-containing domain"/>
    <property type="match status" value="1"/>
</dbReference>
<dbReference type="SUPFAM" id="SSF48403">
    <property type="entry name" value="Ankyrin repeat"/>
    <property type="match status" value="1"/>
</dbReference>
<organism evidence="1 2">
    <name type="scientific">Cyclotella cryptica</name>
    <dbReference type="NCBI Taxonomy" id="29204"/>
    <lineage>
        <taxon>Eukaryota</taxon>
        <taxon>Sar</taxon>
        <taxon>Stramenopiles</taxon>
        <taxon>Ochrophyta</taxon>
        <taxon>Bacillariophyta</taxon>
        <taxon>Coscinodiscophyceae</taxon>
        <taxon>Thalassiosirophycidae</taxon>
        <taxon>Stephanodiscales</taxon>
        <taxon>Stephanodiscaceae</taxon>
        <taxon>Cyclotella</taxon>
    </lineage>
</organism>
<accession>A0ABD3PI31</accession>
<dbReference type="AlphaFoldDB" id="A0ABD3PI31"/>